<dbReference type="Gene3D" id="3.40.50.2000">
    <property type="entry name" value="Glycogen Phosphorylase B"/>
    <property type="match status" value="2"/>
</dbReference>
<gene>
    <name evidence="3" type="ORF">LE190_01620</name>
</gene>
<protein>
    <submittedName>
        <fullName evidence="3">Glycosyltransferase</fullName>
        <ecNumber evidence="3">2.4.-.-</ecNumber>
    </submittedName>
</protein>
<sequence length="373" mass="40715">MKKVLHVISGLKVGGAEMVLLRLIMSSRGRPYSHSVISLTPGGGMRQRFADAAVDVIELDFKRNPLVAFFRLVKIIRERQPDIVQTWMYHADLLGGVAARLAGCTNVIWGIRTTDVQAGGSRATTLLRNLCAKLSSRVPRFIVCAAQASKISHAAVGYDARRMIVVPNGFDLSRLTASADQRSTLRADCGFADEDLVVGSLGRFNQAKDPKNFVLAAGLLAKQFANVRFLMVGRDIDESNDELRTWITETGNADRFVLLGERSDVPVCLAAMDVFCLSSRTEGFPNVIGEAMAMRLPCVTTDVGDAALLVAETGTVVPKESPDALADGLAKVVQMSGEGRRQLGEKACARLYAEFSMERARDRFESLYKKIDK</sequence>
<dbReference type="GO" id="GO:0016757">
    <property type="term" value="F:glycosyltransferase activity"/>
    <property type="evidence" value="ECO:0007669"/>
    <property type="project" value="UniProtKB-KW"/>
</dbReference>
<reference evidence="3 4" key="1">
    <citation type="submission" date="2021-07" db="EMBL/GenBank/DDBJ databases">
        <title>Characterization of Violacein-producing bacteria and related species.</title>
        <authorList>
            <person name="Wilson H.S."/>
            <person name="De Leon M.E."/>
        </authorList>
    </citation>
    <scope>NUCLEOTIDE SEQUENCE [LARGE SCALE GENOMIC DNA]</scope>
    <source>
        <strain evidence="3 4">HSC-2F05</strain>
    </source>
</reference>
<proteinExistence type="predicted"/>
<feature type="domain" description="Glycosyl transferase family 1" evidence="1">
    <location>
        <begin position="183"/>
        <end position="347"/>
    </location>
</feature>
<evidence type="ECO:0000313" key="3">
    <source>
        <dbReference type="EMBL" id="MCA1854626.1"/>
    </source>
</evidence>
<dbReference type="Proteomes" id="UP001198602">
    <property type="component" value="Unassembled WGS sequence"/>
</dbReference>
<keyword evidence="3" id="KW-0328">Glycosyltransferase</keyword>
<dbReference type="Pfam" id="PF00534">
    <property type="entry name" value="Glycos_transf_1"/>
    <property type="match status" value="1"/>
</dbReference>
<evidence type="ECO:0000313" key="4">
    <source>
        <dbReference type="Proteomes" id="UP001198602"/>
    </source>
</evidence>
<accession>A0ABS7Y4M2</accession>
<dbReference type="InterPro" id="IPR001296">
    <property type="entry name" value="Glyco_trans_1"/>
</dbReference>
<keyword evidence="4" id="KW-1185">Reference proteome</keyword>
<keyword evidence="3" id="KW-0808">Transferase</keyword>
<dbReference type="Pfam" id="PF13439">
    <property type="entry name" value="Glyco_transf_4"/>
    <property type="match status" value="1"/>
</dbReference>
<evidence type="ECO:0000259" key="2">
    <source>
        <dbReference type="Pfam" id="PF13439"/>
    </source>
</evidence>
<dbReference type="PANTHER" id="PTHR12526:SF638">
    <property type="entry name" value="SPORE COAT PROTEIN SA"/>
    <property type="match status" value="1"/>
</dbReference>
<organism evidence="3 4">
    <name type="scientific">Massilia hydrophila</name>
    <dbReference type="NCBI Taxonomy" id="3044279"/>
    <lineage>
        <taxon>Bacteria</taxon>
        <taxon>Pseudomonadati</taxon>
        <taxon>Pseudomonadota</taxon>
        <taxon>Betaproteobacteria</taxon>
        <taxon>Burkholderiales</taxon>
        <taxon>Oxalobacteraceae</taxon>
        <taxon>Telluria group</taxon>
        <taxon>Massilia</taxon>
    </lineage>
</organism>
<dbReference type="EMBL" id="JAHYBX010000001">
    <property type="protein sequence ID" value="MCA1854626.1"/>
    <property type="molecule type" value="Genomic_DNA"/>
</dbReference>
<name>A0ABS7Y4M2_9BURK</name>
<dbReference type="CDD" id="cd03807">
    <property type="entry name" value="GT4_WbnK-like"/>
    <property type="match status" value="1"/>
</dbReference>
<dbReference type="PANTHER" id="PTHR12526">
    <property type="entry name" value="GLYCOSYLTRANSFERASE"/>
    <property type="match status" value="1"/>
</dbReference>
<dbReference type="SUPFAM" id="SSF53756">
    <property type="entry name" value="UDP-Glycosyltransferase/glycogen phosphorylase"/>
    <property type="match status" value="1"/>
</dbReference>
<evidence type="ECO:0000259" key="1">
    <source>
        <dbReference type="Pfam" id="PF00534"/>
    </source>
</evidence>
<comment type="caution">
    <text evidence="3">The sequence shown here is derived from an EMBL/GenBank/DDBJ whole genome shotgun (WGS) entry which is preliminary data.</text>
</comment>
<dbReference type="RefSeq" id="WP_225237079.1">
    <property type="nucleotide sequence ID" value="NZ_JAHYBX010000001.1"/>
</dbReference>
<feature type="domain" description="Glycosyltransferase subfamily 4-like N-terminal" evidence="2">
    <location>
        <begin position="13"/>
        <end position="174"/>
    </location>
</feature>
<dbReference type="EC" id="2.4.-.-" evidence="3"/>
<dbReference type="InterPro" id="IPR028098">
    <property type="entry name" value="Glyco_trans_4-like_N"/>
</dbReference>